<dbReference type="Pfam" id="PF00995">
    <property type="entry name" value="Sec1"/>
    <property type="match status" value="1"/>
</dbReference>
<evidence type="ECO:0000313" key="3">
    <source>
        <dbReference type="EMBL" id="PLW27815.1"/>
    </source>
</evidence>
<feature type="compositionally biased region" description="Low complexity" evidence="2">
    <location>
        <begin position="88"/>
        <end position="103"/>
    </location>
</feature>
<accession>A0A2N5TQN5</accession>
<dbReference type="Gene3D" id="3.40.50.1910">
    <property type="match status" value="1"/>
</dbReference>
<dbReference type="AlphaFoldDB" id="A0A2N5TQN5"/>
<protein>
    <recommendedName>
        <fullName evidence="5">Sec1-like protein</fullName>
    </recommendedName>
</protein>
<evidence type="ECO:0000256" key="1">
    <source>
        <dbReference type="ARBA" id="ARBA00009884"/>
    </source>
</evidence>
<dbReference type="InterPro" id="IPR036045">
    <property type="entry name" value="Sec1-like_sf"/>
</dbReference>
<evidence type="ECO:0000313" key="4">
    <source>
        <dbReference type="Proteomes" id="UP000235392"/>
    </source>
</evidence>
<proteinExistence type="inferred from homology"/>
<comment type="caution">
    <text evidence="3">The sequence shown here is derived from an EMBL/GenBank/DDBJ whole genome shotgun (WGS) entry which is preliminary data.</text>
</comment>
<name>A0A2N5TQN5_9BASI</name>
<organism evidence="3 4">
    <name type="scientific">Puccinia coronata f. sp. avenae</name>
    <dbReference type="NCBI Taxonomy" id="200324"/>
    <lineage>
        <taxon>Eukaryota</taxon>
        <taxon>Fungi</taxon>
        <taxon>Dikarya</taxon>
        <taxon>Basidiomycota</taxon>
        <taxon>Pucciniomycotina</taxon>
        <taxon>Pucciniomycetes</taxon>
        <taxon>Pucciniales</taxon>
        <taxon>Pucciniaceae</taxon>
        <taxon>Puccinia</taxon>
    </lineage>
</organism>
<reference evidence="3 4" key="1">
    <citation type="submission" date="2017-11" db="EMBL/GenBank/DDBJ databases">
        <title>De novo assembly and phasing of dikaryotic genomes from two isolates of Puccinia coronata f. sp. avenae, the causal agent of oat crown rust.</title>
        <authorList>
            <person name="Miller M.E."/>
            <person name="Zhang Y."/>
            <person name="Omidvar V."/>
            <person name="Sperschneider J."/>
            <person name="Schwessinger B."/>
            <person name="Raley C."/>
            <person name="Palmer J.M."/>
            <person name="Garnica D."/>
            <person name="Upadhyaya N."/>
            <person name="Rathjen J."/>
            <person name="Taylor J.M."/>
            <person name="Park R.F."/>
            <person name="Dodds P.N."/>
            <person name="Hirsch C.D."/>
            <person name="Kianian S.F."/>
            <person name="Figueroa M."/>
        </authorList>
    </citation>
    <scope>NUCLEOTIDE SEQUENCE [LARGE SCALE GENOMIC DNA]</scope>
    <source>
        <strain evidence="3">12SD80</strain>
    </source>
</reference>
<comment type="similarity">
    <text evidence="1">Belongs to the STXBP/unc-18/SEC1 family.</text>
</comment>
<dbReference type="InterPro" id="IPR001619">
    <property type="entry name" value="Sec1-like"/>
</dbReference>
<feature type="region of interest" description="Disordered" evidence="2">
    <location>
        <begin position="71"/>
        <end position="103"/>
    </location>
</feature>
<evidence type="ECO:0000256" key="2">
    <source>
        <dbReference type="SAM" id="MobiDB-lite"/>
    </source>
</evidence>
<evidence type="ECO:0008006" key="5">
    <source>
        <dbReference type="Google" id="ProtNLM"/>
    </source>
</evidence>
<gene>
    <name evidence="3" type="ORF">PCASD_20439</name>
</gene>
<sequence length="262" mass="28494">MGIVELLKQHGVVEGDAQLVYVLLHFAGQGARQDELFSNANYFSRRKWALKGLKGFKNVYTQHPPRLLRPSSCCSRAGSRTPATRCLTSQTTSSSNNNNNQSTMNSALRPIELIVFVVGGTTYEEARTVTLLNERLASGQGFSGPGPQPQPSPVLEFLDWLRNLSHKFPEYLDPKPGLLGTPASKLVGDSGVRESGGSINLAMGSSSSNLNQQVPVGLKEFGNAAIDGVILPYVLFILPSTYNFSIPCFFECKKAKTESKPE</sequence>
<dbReference type="EMBL" id="PGCI01000390">
    <property type="protein sequence ID" value="PLW27815.1"/>
    <property type="molecule type" value="Genomic_DNA"/>
</dbReference>
<dbReference type="GO" id="GO:0016192">
    <property type="term" value="P:vesicle-mediated transport"/>
    <property type="evidence" value="ECO:0007669"/>
    <property type="project" value="InterPro"/>
</dbReference>
<dbReference type="InterPro" id="IPR027482">
    <property type="entry name" value="Sec1-like_dom2"/>
</dbReference>
<dbReference type="SUPFAM" id="SSF56815">
    <property type="entry name" value="Sec1/munc18-like (SM) proteins"/>
    <property type="match status" value="1"/>
</dbReference>
<dbReference type="Proteomes" id="UP000235392">
    <property type="component" value="Unassembled WGS sequence"/>
</dbReference>